<feature type="transmembrane region" description="Helical" evidence="11">
    <location>
        <begin position="283"/>
        <end position="308"/>
    </location>
</feature>
<evidence type="ECO:0000256" key="1">
    <source>
        <dbReference type="ARBA" id="ARBA00004127"/>
    </source>
</evidence>
<comment type="domain">
    <text evidence="11">The DHHC domain is required for palmitoyltransferase activity.</text>
</comment>
<evidence type="ECO:0000313" key="15">
    <source>
        <dbReference type="Proteomes" id="UP000078561"/>
    </source>
</evidence>
<protein>
    <recommendedName>
        <fullName evidence="11">Palmitoyltransferase</fullName>
        <ecNumber evidence="11">2.3.1.225</ecNumber>
    </recommendedName>
</protein>
<dbReference type="Pfam" id="PF01529">
    <property type="entry name" value="DHHC"/>
    <property type="match status" value="1"/>
</dbReference>
<dbReference type="InterPro" id="IPR039859">
    <property type="entry name" value="PFA4/ZDH16/20/ERF2-like"/>
</dbReference>
<dbReference type="GO" id="GO:0005794">
    <property type="term" value="C:Golgi apparatus"/>
    <property type="evidence" value="ECO:0007669"/>
    <property type="project" value="TreeGrafter"/>
</dbReference>
<keyword evidence="5 11" id="KW-0472">Membrane</keyword>
<evidence type="ECO:0000256" key="6">
    <source>
        <dbReference type="ARBA" id="ARBA00023139"/>
    </source>
</evidence>
<keyword evidence="4 11" id="KW-1133">Transmembrane helix</keyword>
<comment type="subcellular location">
    <subcellularLocation>
        <location evidence="1">Endomembrane system</location>
        <topology evidence="1">Multi-pass membrane protein</topology>
    </subcellularLocation>
</comment>
<dbReference type="FunCoup" id="A0A163IUY3">
    <property type="interactions" value="318"/>
</dbReference>
<dbReference type="OrthoDB" id="9909019at2759"/>
<feature type="transmembrane region" description="Helical" evidence="11">
    <location>
        <begin position="328"/>
        <end position="355"/>
    </location>
</feature>
<sequence>MEIRAEDMEYTSFGVLTDTQVTQDKYRFFRPAPRSLSTSIENYDFTSAPGQMLPSSSGITHASALTADTSTGLIQTTQPSTRDTTATHDERTVAMTNNNDDNDKKTNDLTKEKRQRNYQQFPGNSTFFCGGRLMTSQAHWAFPIALFLVVAPSVLFGVFTCPFLWSNIHPVVPILFGYMFLIAVGSLFKTAWTDPGVIPRGLDPTPTLENFDDHSSIWTQPFPADRCVKIKDVMWNLKYCGTCKIYRPPRASHCRQCDNCVENEDHHCIWLNNCIGKRNYRPFFTFIAFCSLMAIYLIVFCILHLFMAARQIRPNDINFDLIFQTTPVSFVLSIVGFLLLWMVGGLTAYHCHLVWKGMTTHEKLRSTLYDEGPHHPNPYGKKSPLKNIIQVLCRPQPKSHLRRRKYTDAL</sequence>
<dbReference type="GO" id="GO:0019706">
    <property type="term" value="F:protein-cysteine S-palmitoyltransferase activity"/>
    <property type="evidence" value="ECO:0007669"/>
    <property type="project" value="UniProtKB-EC"/>
</dbReference>
<gene>
    <name evidence="14" type="primary">ABSGL_00821.1 scaffold 958</name>
</gene>
<keyword evidence="15" id="KW-1185">Reference proteome</keyword>
<evidence type="ECO:0000256" key="11">
    <source>
        <dbReference type="RuleBase" id="RU079119"/>
    </source>
</evidence>
<accession>A0A163IUY3</accession>
<comment type="catalytic activity">
    <reaction evidence="10 11">
        <text>L-cysteinyl-[protein] + hexadecanoyl-CoA = S-hexadecanoyl-L-cysteinyl-[protein] + CoA</text>
        <dbReference type="Rhea" id="RHEA:36683"/>
        <dbReference type="Rhea" id="RHEA-COMP:10131"/>
        <dbReference type="Rhea" id="RHEA-COMP:11032"/>
        <dbReference type="ChEBI" id="CHEBI:29950"/>
        <dbReference type="ChEBI" id="CHEBI:57287"/>
        <dbReference type="ChEBI" id="CHEBI:57379"/>
        <dbReference type="ChEBI" id="CHEBI:74151"/>
        <dbReference type="EC" id="2.3.1.225"/>
    </reaction>
</comment>
<dbReference type="AlphaFoldDB" id="A0A163IUY3"/>
<dbReference type="OMA" id="WINIVQE"/>
<dbReference type="Proteomes" id="UP000078561">
    <property type="component" value="Unassembled WGS sequence"/>
</dbReference>
<keyword evidence="8 11" id="KW-0012">Acyltransferase</keyword>
<evidence type="ECO:0000256" key="7">
    <source>
        <dbReference type="ARBA" id="ARBA00023288"/>
    </source>
</evidence>
<reference evidence="14" key="1">
    <citation type="submission" date="2016-04" db="EMBL/GenBank/DDBJ databases">
        <authorList>
            <person name="Evans L.H."/>
            <person name="Alamgir A."/>
            <person name="Owens N."/>
            <person name="Weber N.D."/>
            <person name="Virtaneva K."/>
            <person name="Barbian K."/>
            <person name="Babar A."/>
            <person name="Rosenke K."/>
        </authorList>
    </citation>
    <scope>NUCLEOTIDE SEQUENCE [LARGE SCALE GENOMIC DNA]</scope>
    <source>
        <strain evidence="14">CBS 101.48</strain>
    </source>
</reference>
<feature type="domain" description="Palmitoyltransferase DHHC" evidence="13">
    <location>
        <begin position="237"/>
        <end position="365"/>
    </location>
</feature>
<evidence type="ECO:0000256" key="4">
    <source>
        <dbReference type="ARBA" id="ARBA00022989"/>
    </source>
</evidence>
<evidence type="ECO:0000256" key="3">
    <source>
        <dbReference type="ARBA" id="ARBA00022692"/>
    </source>
</evidence>
<evidence type="ECO:0000256" key="5">
    <source>
        <dbReference type="ARBA" id="ARBA00023136"/>
    </source>
</evidence>
<evidence type="ECO:0000256" key="9">
    <source>
        <dbReference type="ARBA" id="ARBA00023463"/>
    </source>
</evidence>
<keyword evidence="2 11" id="KW-0808">Transferase</keyword>
<feature type="region of interest" description="Disordered" evidence="12">
    <location>
        <begin position="75"/>
        <end position="112"/>
    </location>
</feature>
<evidence type="ECO:0000256" key="2">
    <source>
        <dbReference type="ARBA" id="ARBA00022679"/>
    </source>
</evidence>
<dbReference type="PROSITE" id="PS50216">
    <property type="entry name" value="DHHC"/>
    <property type="match status" value="1"/>
</dbReference>
<feature type="transmembrane region" description="Helical" evidence="11">
    <location>
        <begin position="171"/>
        <end position="192"/>
    </location>
</feature>
<keyword evidence="3 11" id="KW-0812">Transmembrane</keyword>
<feature type="transmembrane region" description="Helical" evidence="11">
    <location>
        <begin position="140"/>
        <end position="165"/>
    </location>
</feature>
<dbReference type="InterPro" id="IPR001594">
    <property type="entry name" value="Palmitoyltrfase_DHHC"/>
</dbReference>
<dbReference type="EMBL" id="LT550334">
    <property type="protein sequence ID" value="SAL95492.1"/>
    <property type="molecule type" value="Genomic_DNA"/>
</dbReference>
<proteinExistence type="inferred from homology"/>
<dbReference type="InParanoid" id="A0A163IUY3"/>
<evidence type="ECO:0000313" key="14">
    <source>
        <dbReference type="EMBL" id="SAL95492.1"/>
    </source>
</evidence>
<dbReference type="STRING" id="4829.A0A163IUY3"/>
<dbReference type="GO" id="GO:0005783">
    <property type="term" value="C:endoplasmic reticulum"/>
    <property type="evidence" value="ECO:0007669"/>
    <property type="project" value="TreeGrafter"/>
</dbReference>
<name>A0A163IUY3_ABSGL</name>
<keyword evidence="7" id="KW-0449">Lipoprotein</keyword>
<dbReference type="EC" id="2.3.1.225" evidence="11"/>
<organism evidence="14">
    <name type="scientific">Absidia glauca</name>
    <name type="common">Pin mould</name>
    <dbReference type="NCBI Taxonomy" id="4829"/>
    <lineage>
        <taxon>Eukaryota</taxon>
        <taxon>Fungi</taxon>
        <taxon>Fungi incertae sedis</taxon>
        <taxon>Mucoromycota</taxon>
        <taxon>Mucoromycotina</taxon>
        <taxon>Mucoromycetes</taxon>
        <taxon>Mucorales</taxon>
        <taxon>Cunninghamellaceae</taxon>
        <taxon>Absidia</taxon>
    </lineage>
</organism>
<dbReference type="GO" id="GO:0006612">
    <property type="term" value="P:protein targeting to membrane"/>
    <property type="evidence" value="ECO:0007669"/>
    <property type="project" value="TreeGrafter"/>
</dbReference>
<dbReference type="PANTHER" id="PTHR22883:SF43">
    <property type="entry name" value="PALMITOYLTRANSFERASE APP"/>
    <property type="match status" value="1"/>
</dbReference>
<feature type="compositionally biased region" description="Polar residues" evidence="12">
    <location>
        <begin position="75"/>
        <end position="84"/>
    </location>
</feature>
<keyword evidence="6" id="KW-0564">Palmitate</keyword>
<dbReference type="PANTHER" id="PTHR22883">
    <property type="entry name" value="ZINC FINGER DHHC DOMAIN CONTAINING PROTEIN"/>
    <property type="match status" value="1"/>
</dbReference>
<evidence type="ECO:0000256" key="8">
    <source>
        <dbReference type="ARBA" id="ARBA00023315"/>
    </source>
</evidence>
<evidence type="ECO:0000259" key="13">
    <source>
        <dbReference type="Pfam" id="PF01529"/>
    </source>
</evidence>
<evidence type="ECO:0000256" key="12">
    <source>
        <dbReference type="SAM" id="MobiDB-lite"/>
    </source>
</evidence>
<evidence type="ECO:0000256" key="10">
    <source>
        <dbReference type="ARBA" id="ARBA00048048"/>
    </source>
</evidence>
<feature type="compositionally biased region" description="Basic and acidic residues" evidence="12">
    <location>
        <begin position="101"/>
        <end position="112"/>
    </location>
</feature>
<comment type="similarity">
    <text evidence="9">Belongs to the DHHC palmitoyltransferase family. ERF2/ZDHHC9 subfamily.</text>
</comment>